<dbReference type="AlphaFoldDB" id="A0A150GT00"/>
<evidence type="ECO:0000313" key="2">
    <source>
        <dbReference type="EMBL" id="KXZ52818.1"/>
    </source>
</evidence>
<comment type="caution">
    <text evidence="2">The sequence shown here is derived from an EMBL/GenBank/DDBJ whole genome shotgun (WGS) entry which is preliminary data.</text>
</comment>
<feature type="compositionally biased region" description="Polar residues" evidence="1">
    <location>
        <begin position="101"/>
        <end position="110"/>
    </location>
</feature>
<keyword evidence="3" id="KW-1185">Reference proteome</keyword>
<evidence type="ECO:0000256" key="1">
    <source>
        <dbReference type="SAM" id="MobiDB-lite"/>
    </source>
</evidence>
<accession>A0A150GT00</accession>
<gene>
    <name evidence="2" type="ORF">GPECTOR_8g202</name>
</gene>
<dbReference type="OrthoDB" id="533633at2759"/>
<dbReference type="EMBL" id="LSYV01000009">
    <property type="protein sequence ID" value="KXZ52818.1"/>
    <property type="molecule type" value="Genomic_DNA"/>
</dbReference>
<sequence length="288" mass="30860">MAHDSYEARVGAASKTIAALNYHTERVRERAGELVSVVRHEEILGAAVENHHKSKSLLGSNLPRHYHVSEVRAQNTRVYQEVDEFDSDLDIDDENIEGSPSAVNGASMDSSDVLGIGGPSLAGRGQTSDQHSSLMLENSSVAGSSDTNAARKGLAAAGGSASQKKLIAADLEMDSLNMLRRMRSQTAMRCGSVSASHPTLEAVKRGGHMSPALNDEDLDDTNLTLHELKLVRGKSFLARPDLQSGAAEDMLAQIRGAKWQSDSITISRVPSNPPPGGLFSKLKHIMTQ</sequence>
<proteinExistence type="predicted"/>
<evidence type="ECO:0000313" key="3">
    <source>
        <dbReference type="Proteomes" id="UP000075714"/>
    </source>
</evidence>
<reference evidence="3" key="1">
    <citation type="journal article" date="2016" name="Nat. Commun.">
        <title>The Gonium pectorale genome demonstrates co-option of cell cycle regulation during the evolution of multicellularity.</title>
        <authorList>
            <person name="Hanschen E.R."/>
            <person name="Marriage T.N."/>
            <person name="Ferris P.J."/>
            <person name="Hamaji T."/>
            <person name="Toyoda A."/>
            <person name="Fujiyama A."/>
            <person name="Neme R."/>
            <person name="Noguchi H."/>
            <person name="Minakuchi Y."/>
            <person name="Suzuki M."/>
            <person name="Kawai-Toyooka H."/>
            <person name="Smith D.R."/>
            <person name="Sparks H."/>
            <person name="Anderson J."/>
            <person name="Bakaric R."/>
            <person name="Luria V."/>
            <person name="Karger A."/>
            <person name="Kirschner M.W."/>
            <person name="Durand P.M."/>
            <person name="Michod R.E."/>
            <person name="Nozaki H."/>
            <person name="Olson B.J."/>
        </authorList>
    </citation>
    <scope>NUCLEOTIDE SEQUENCE [LARGE SCALE GENOMIC DNA]</scope>
    <source>
        <strain evidence="3">NIES-2863</strain>
    </source>
</reference>
<feature type="region of interest" description="Disordered" evidence="1">
    <location>
        <begin position="89"/>
        <end position="133"/>
    </location>
</feature>
<protein>
    <submittedName>
        <fullName evidence="2">Uncharacterized protein</fullName>
    </submittedName>
</protein>
<organism evidence="2 3">
    <name type="scientific">Gonium pectorale</name>
    <name type="common">Green alga</name>
    <dbReference type="NCBI Taxonomy" id="33097"/>
    <lineage>
        <taxon>Eukaryota</taxon>
        <taxon>Viridiplantae</taxon>
        <taxon>Chlorophyta</taxon>
        <taxon>core chlorophytes</taxon>
        <taxon>Chlorophyceae</taxon>
        <taxon>CS clade</taxon>
        <taxon>Chlamydomonadales</taxon>
        <taxon>Volvocaceae</taxon>
        <taxon>Gonium</taxon>
    </lineage>
</organism>
<name>A0A150GT00_GONPE</name>
<dbReference type="Proteomes" id="UP000075714">
    <property type="component" value="Unassembled WGS sequence"/>
</dbReference>